<evidence type="ECO:0000256" key="2">
    <source>
        <dbReference type="ARBA" id="ARBA00023043"/>
    </source>
</evidence>
<evidence type="ECO:0000256" key="1">
    <source>
        <dbReference type="ARBA" id="ARBA00022737"/>
    </source>
</evidence>
<dbReference type="InterPro" id="IPR036770">
    <property type="entry name" value="Ankyrin_rpt-contain_sf"/>
</dbReference>
<dbReference type="PANTHER" id="PTHR24198">
    <property type="entry name" value="ANKYRIN REPEAT AND PROTEIN KINASE DOMAIN-CONTAINING PROTEIN"/>
    <property type="match status" value="1"/>
</dbReference>
<keyword evidence="5" id="KW-1185">Reference proteome</keyword>
<dbReference type="OrthoDB" id="69641at2759"/>
<dbReference type="SUPFAM" id="SSF48403">
    <property type="entry name" value="Ankyrin repeat"/>
    <property type="match status" value="1"/>
</dbReference>
<gene>
    <name evidence="4" type="ORF">BpHYR1_030828</name>
</gene>
<comment type="caution">
    <text evidence="4">The sequence shown here is derived from an EMBL/GenBank/DDBJ whole genome shotgun (WGS) entry which is preliminary data.</text>
</comment>
<proteinExistence type="predicted"/>
<reference evidence="4 5" key="1">
    <citation type="journal article" date="2018" name="Sci. Rep.">
        <title>Genomic signatures of local adaptation to the degree of environmental predictability in rotifers.</title>
        <authorList>
            <person name="Franch-Gras L."/>
            <person name="Hahn C."/>
            <person name="Garcia-Roger E.M."/>
            <person name="Carmona M.J."/>
            <person name="Serra M."/>
            <person name="Gomez A."/>
        </authorList>
    </citation>
    <scope>NUCLEOTIDE SEQUENCE [LARGE SCALE GENOMIC DNA]</scope>
    <source>
        <strain evidence="4">HYR1</strain>
    </source>
</reference>
<dbReference type="STRING" id="10195.A0A3M7RAT7"/>
<dbReference type="Pfam" id="PF12796">
    <property type="entry name" value="Ank_2"/>
    <property type="match status" value="1"/>
</dbReference>
<dbReference type="Gene3D" id="1.25.40.20">
    <property type="entry name" value="Ankyrin repeat-containing domain"/>
    <property type="match status" value="1"/>
</dbReference>
<accession>A0A3M7RAT7</accession>
<dbReference type="Proteomes" id="UP000276133">
    <property type="component" value="Unassembled WGS sequence"/>
</dbReference>
<evidence type="ECO:0000313" key="5">
    <source>
        <dbReference type="Proteomes" id="UP000276133"/>
    </source>
</evidence>
<dbReference type="PROSITE" id="PS50088">
    <property type="entry name" value="ANK_REPEAT"/>
    <property type="match status" value="1"/>
</dbReference>
<dbReference type="SMART" id="SM00248">
    <property type="entry name" value="ANK"/>
    <property type="match status" value="3"/>
</dbReference>
<protein>
    <submittedName>
        <fullName evidence="4">Ankyrin repeat and IBR domain-containing 1-like</fullName>
    </submittedName>
</protein>
<name>A0A3M7RAT7_BRAPC</name>
<organism evidence="4 5">
    <name type="scientific">Brachionus plicatilis</name>
    <name type="common">Marine rotifer</name>
    <name type="synonym">Brachionus muelleri</name>
    <dbReference type="NCBI Taxonomy" id="10195"/>
    <lineage>
        <taxon>Eukaryota</taxon>
        <taxon>Metazoa</taxon>
        <taxon>Spiralia</taxon>
        <taxon>Gnathifera</taxon>
        <taxon>Rotifera</taxon>
        <taxon>Eurotatoria</taxon>
        <taxon>Monogononta</taxon>
        <taxon>Pseudotrocha</taxon>
        <taxon>Ploima</taxon>
        <taxon>Brachionidae</taxon>
        <taxon>Brachionus</taxon>
    </lineage>
</organism>
<evidence type="ECO:0000313" key="4">
    <source>
        <dbReference type="EMBL" id="RNA20713.1"/>
    </source>
</evidence>
<feature type="repeat" description="ANK" evidence="3">
    <location>
        <begin position="120"/>
        <end position="152"/>
    </location>
</feature>
<keyword evidence="1" id="KW-0677">Repeat</keyword>
<dbReference type="PANTHER" id="PTHR24198:SF165">
    <property type="entry name" value="ANKYRIN REPEAT-CONTAINING PROTEIN-RELATED"/>
    <property type="match status" value="1"/>
</dbReference>
<sequence>MGSNWSKLNKYLERGDEAKCVEIYTKSADIRRKLNANVVVDELTLDTYLHVAAKNGMCKFVKLLLCQNSGNPNKTNRKKQTAMHKVCEGSKDPVQHECMQLLLQWHDQTNQVDVNARDEFENTPLHYAAMKNLSTCVQTLVANGAYLFVENASKWTPCDLAEKNGYKDIALYLESKMIFSKV</sequence>
<dbReference type="InterPro" id="IPR002110">
    <property type="entry name" value="Ankyrin_rpt"/>
</dbReference>
<keyword evidence="2 3" id="KW-0040">ANK repeat</keyword>
<dbReference type="EMBL" id="REGN01003800">
    <property type="protein sequence ID" value="RNA20713.1"/>
    <property type="molecule type" value="Genomic_DNA"/>
</dbReference>
<dbReference type="AlphaFoldDB" id="A0A3M7RAT7"/>
<evidence type="ECO:0000256" key="3">
    <source>
        <dbReference type="PROSITE-ProRule" id="PRU00023"/>
    </source>
</evidence>